<evidence type="ECO:0000313" key="7">
    <source>
        <dbReference type="Proteomes" id="UP001085076"/>
    </source>
</evidence>
<comment type="caution">
    <text evidence="6">The sequence shown here is derived from an EMBL/GenBank/DDBJ whole genome shotgun (WGS) entry which is preliminary data.</text>
</comment>
<organism evidence="6 7">
    <name type="scientific">Dioscorea zingiberensis</name>
    <dbReference type="NCBI Taxonomy" id="325984"/>
    <lineage>
        <taxon>Eukaryota</taxon>
        <taxon>Viridiplantae</taxon>
        <taxon>Streptophyta</taxon>
        <taxon>Embryophyta</taxon>
        <taxon>Tracheophyta</taxon>
        <taxon>Spermatophyta</taxon>
        <taxon>Magnoliopsida</taxon>
        <taxon>Liliopsida</taxon>
        <taxon>Dioscoreales</taxon>
        <taxon>Dioscoreaceae</taxon>
        <taxon>Dioscorea</taxon>
    </lineage>
</organism>
<evidence type="ECO:0000313" key="6">
    <source>
        <dbReference type="EMBL" id="KAJ0978118.1"/>
    </source>
</evidence>
<evidence type="ECO:0000256" key="4">
    <source>
        <dbReference type="SAM" id="SignalP"/>
    </source>
</evidence>
<reference evidence="6" key="1">
    <citation type="submission" date="2021-03" db="EMBL/GenBank/DDBJ databases">
        <authorList>
            <person name="Li Z."/>
            <person name="Yang C."/>
        </authorList>
    </citation>
    <scope>NUCLEOTIDE SEQUENCE</scope>
    <source>
        <strain evidence="6">Dzin_1.0</strain>
        <tissue evidence="6">Leaf</tissue>
    </source>
</reference>
<feature type="domain" description="BURP" evidence="5">
    <location>
        <begin position="425"/>
        <end position="636"/>
    </location>
</feature>
<dbReference type="EMBL" id="JAGGNH010000003">
    <property type="protein sequence ID" value="KAJ0978118.1"/>
    <property type="molecule type" value="Genomic_DNA"/>
</dbReference>
<feature type="chain" id="PRO_5038876957" description="BURP domain-containing protein" evidence="4">
    <location>
        <begin position="27"/>
        <end position="637"/>
    </location>
</feature>
<evidence type="ECO:0000256" key="2">
    <source>
        <dbReference type="ARBA" id="ARBA00023180"/>
    </source>
</evidence>
<evidence type="ECO:0000259" key="5">
    <source>
        <dbReference type="PROSITE" id="PS51277"/>
    </source>
</evidence>
<accession>A0A9D5CRG8</accession>
<dbReference type="SMART" id="SM01045">
    <property type="entry name" value="BURP"/>
    <property type="match status" value="1"/>
</dbReference>
<gene>
    <name evidence="6" type="ORF">J5N97_013592</name>
</gene>
<dbReference type="OrthoDB" id="773062at2759"/>
<keyword evidence="1 4" id="KW-0732">Signal</keyword>
<dbReference type="InterPro" id="IPR004873">
    <property type="entry name" value="BURP_dom"/>
</dbReference>
<dbReference type="Pfam" id="PF03181">
    <property type="entry name" value="BURP"/>
    <property type="match status" value="1"/>
</dbReference>
<sequence>MATLHSFVASLLFFICFSFSTHVANSATLKPTSPTLNPFAAKAAVIRYWDRKIPSKRPHPAFFLSKLSPLSALDSATYSSLVSSNPSSLTAHLPAFCTAAHLLCSTSLTNSLTSKSSQNSNFANYNNINFTNYGTHINGGQDSFKNYSESQLIPVDVFGSYSRDSVFHDENFKTYSPNGTITIDNFTSYASAAVGGAGDFTNYGKSTQVSELNFANYETDSNGHTQNFTSYSALNSQGFQTFTQYGKSTNAVPTMFTSYAKGNAIGISHFKGYGEGGNNPLDEFKKYGSDTGITHQNFKSYGDHANVGTQSFSSYRGKQDDGDSTFQSYGKVGNNPTLEFSTYGKEKQEGDDHFTSYGEGATDPNVNFKTYRGRPTEFKSYAKTGVAFKDYQNSTIPSTSTEETTTAEPIMSDKPVNIWVEPGKFFRESSLKEGTVMPMADIRDKMPERSFLPRTISEKLPFNAIELAKIFNAPAGTSLGRAIGDTINECERAPSRGETKRCATSAEDMIDFAVSVLGNDALPRSTETARGSGGDIMIGSVKGINGGRVTKSVSCHQSLFPYLVYYCHSVPKVRVYEADILSVESKEKINHGVAICHLDTSDWSAGHGAFVALGSKPGAIEVCHWIFEGDLTWARAD</sequence>
<dbReference type="Proteomes" id="UP001085076">
    <property type="component" value="Miscellaneous, Linkage group lg03"/>
</dbReference>
<keyword evidence="7" id="KW-1185">Reference proteome</keyword>
<dbReference type="AlphaFoldDB" id="A0A9D5CRG8"/>
<feature type="signal peptide" evidence="4">
    <location>
        <begin position="1"/>
        <end position="26"/>
    </location>
</feature>
<evidence type="ECO:0000256" key="3">
    <source>
        <dbReference type="SAM" id="MobiDB-lite"/>
    </source>
</evidence>
<reference evidence="6" key="2">
    <citation type="journal article" date="2022" name="Hortic Res">
        <title>The genome of Dioscorea zingiberensis sheds light on the biosynthesis, origin and evolution of the medicinally important diosgenin saponins.</title>
        <authorList>
            <person name="Li Y."/>
            <person name="Tan C."/>
            <person name="Li Z."/>
            <person name="Guo J."/>
            <person name="Li S."/>
            <person name="Chen X."/>
            <person name="Wang C."/>
            <person name="Dai X."/>
            <person name="Yang H."/>
            <person name="Song W."/>
            <person name="Hou L."/>
            <person name="Xu J."/>
            <person name="Tong Z."/>
            <person name="Xu A."/>
            <person name="Yuan X."/>
            <person name="Wang W."/>
            <person name="Yang Q."/>
            <person name="Chen L."/>
            <person name="Sun Z."/>
            <person name="Wang K."/>
            <person name="Pan B."/>
            <person name="Chen J."/>
            <person name="Bao Y."/>
            <person name="Liu F."/>
            <person name="Qi X."/>
            <person name="Gang D.R."/>
            <person name="Wen J."/>
            <person name="Li J."/>
        </authorList>
    </citation>
    <scope>NUCLEOTIDE SEQUENCE</scope>
    <source>
        <strain evidence="6">Dzin_1.0</strain>
    </source>
</reference>
<feature type="region of interest" description="Disordered" evidence="3">
    <location>
        <begin position="310"/>
        <end position="331"/>
    </location>
</feature>
<evidence type="ECO:0000256" key="1">
    <source>
        <dbReference type="ARBA" id="ARBA00022729"/>
    </source>
</evidence>
<proteinExistence type="predicted"/>
<dbReference type="PANTHER" id="PTHR31458">
    <property type="entry name" value="POLYGALACTURONASE 1 BETA-LIKE PROTEIN 2"/>
    <property type="match status" value="1"/>
</dbReference>
<dbReference type="PANTHER" id="PTHR31458:SF2">
    <property type="entry name" value="POLYGALACTURONASE 1 BETA-LIKE PROTEIN 2"/>
    <property type="match status" value="1"/>
</dbReference>
<keyword evidence="2" id="KW-0325">Glycoprotein</keyword>
<dbReference type="PROSITE" id="PS51277">
    <property type="entry name" value="BURP"/>
    <property type="match status" value="1"/>
</dbReference>
<name>A0A9D5CRG8_9LILI</name>
<protein>
    <recommendedName>
        <fullName evidence="5">BURP domain-containing protein</fullName>
    </recommendedName>
</protein>
<dbReference type="InterPro" id="IPR051897">
    <property type="entry name" value="PG-associated_BURP"/>
</dbReference>